<comment type="subcellular location">
    <subcellularLocation>
        <location evidence="1">Membrane</location>
        <topology evidence="1">Multi-pass membrane protein</topology>
    </subcellularLocation>
</comment>
<comment type="similarity">
    <text evidence="2">Belongs to the major facilitator superfamily. Monocarboxylate porter (TC 2.A.1.13) family.</text>
</comment>
<dbReference type="Pfam" id="PF07690">
    <property type="entry name" value="MFS_1"/>
    <property type="match status" value="1"/>
</dbReference>
<feature type="domain" description="Major facilitator superfamily (MFS) profile" evidence="4">
    <location>
        <begin position="254"/>
        <end position="448"/>
    </location>
</feature>
<name>A0ABR0T0Q8_9HYPO</name>
<accession>A0ABR0T0Q8</accession>
<dbReference type="InterPro" id="IPR050327">
    <property type="entry name" value="Proton-linked_MCT"/>
</dbReference>
<proteinExistence type="inferred from homology"/>
<dbReference type="Proteomes" id="UP001338125">
    <property type="component" value="Unassembled WGS sequence"/>
</dbReference>
<keyword evidence="3" id="KW-0472">Membrane</keyword>
<dbReference type="PANTHER" id="PTHR11360">
    <property type="entry name" value="MONOCARBOXYLATE TRANSPORTER"/>
    <property type="match status" value="1"/>
</dbReference>
<feature type="transmembrane region" description="Helical" evidence="3">
    <location>
        <begin position="282"/>
        <end position="303"/>
    </location>
</feature>
<feature type="transmembrane region" description="Helical" evidence="3">
    <location>
        <begin position="88"/>
        <end position="111"/>
    </location>
</feature>
<organism evidence="5 6">
    <name type="scientific">Cladobotryum mycophilum</name>
    <dbReference type="NCBI Taxonomy" id="491253"/>
    <lineage>
        <taxon>Eukaryota</taxon>
        <taxon>Fungi</taxon>
        <taxon>Dikarya</taxon>
        <taxon>Ascomycota</taxon>
        <taxon>Pezizomycotina</taxon>
        <taxon>Sordariomycetes</taxon>
        <taxon>Hypocreomycetidae</taxon>
        <taxon>Hypocreales</taxon>
        <taxon>Hypocreaceae</taxon>
        <taxon>Cladobotryum</taxon>
    </lineage>
</organism>
<comment type="caution">
    <text evidence="5">The sequence shown here is derived from an EMBL/GenBank/DDBJ whole genome shotgun (WGS) entry which is preliminary data.</text>
</comment>
<dbReference type="PROSITE" id="PS50850">
    <property type="entry name" value="MFS"/>
    <property type="match status" value="1"/>
</dbReference>
<feature type="transmembrane region" description="Helical" evidence="3">
    <location>
        <begin position="181"/>
        <end position="201"/>
    </location>
</feature>
<evidence type="ECO:0000313" key="6">
    <source>
        <dbReference type="Proteomes" id="UP001338125"/>
    </source>
</evidence>
<dbReference type="EMBL" id="JAVFKD010000002">
    <property type="protein sequence ID" value="KAK5997595.1"/>
    <property type="molecule type" value="Genomic_DNA"/>
</dbReference>
<keyword evidence="3" id="KW-0812">Transmembrane</keyword>
<feature type="transmembrane region" description="Helical" evidence="3">
    <location>
        <begin position="342"/>
        <end position="366"/>
    </location>
</feature>
<feature type="transmembrane region" description="Helical" evidence="3">
    <location>
        <begin position="253"/>
        <end position="276"/>
    </location>
</feature>
<dbReference type="InterPro" id="IPR036259">
    <property type="entry name" value="MFS_trans_sf"/>
</dbReference>
<reference evidence="5 6" key="1">
    <citation type="submission" date="2024-01" db="EMBL/GenBank/DDBJ databases">
        <title>Complete genome of Cladobotryum mycophilum ATHUM6906.</title>
        <authorList>
            <person name="Christinaki A.C."/>
            <person name="Myridakis A.I."/>
            <person name="Kouvelis V.N."/>
        </authorList>
    </citation>
    <scope>NUCLEOTIDE SEQUENCE [LARGE SCALE GENOMIC DNA]</scope>
    <source>
        <strain evidence="5 6">ATHUM6906</strain>
    </source>
</reference>
<sequence>MSTTAIELTEVPVTTLRNIGHGPSSTTRRRIPASEEEVLALSREADLSAPDGGYGWVIVASGTAILWWSVGTTYAWGVMQEALVDRGLSGPAVLSFVGSLGAALVSVFAILNSWVVKKVGVRATGMIGMGLMGGSEILSSFAVGNVGALFFTGGFLFGLGASLCFVVVTTVPSQYFSTKRGLANGLIFAGSGFGGATISFGLDALIQKLGPAWAYRILGLTTVATGLPAAFFMKERTKVQTPAFIEWRLFKSLTFVLLFIASALGTFPLFVPPFFLPLYTKALGLSSATGAGLVAGFSLSSAVGRIFSGVACDKFGPVNVLFISLILTAVSMLAIWPASESLGPLVVFVLINGASNGGFFSTMPTVVSNIFGSARVSVVMSMVITGWVGGYLMGSPIAGYLLEAYGGAEGGLKAYRPAMWYAGSLALGSACLVLAARLRVNKSLFAKV</sequence>
<feature type="transmembrane region" description="Helical" evidence="3">
    <location>
        <begin position="213"/>
        <end position="232"/>
    </location>
</feature>
<evidence type="ECO:0000313" key="5">
    <source>
        <dbReference type="EMBL" id="KAK5997595.1"/>
    </source>
</evidence>
<feature type="transmembrane region" description="Helical" evidence="3">
    <location>
        <begin position="123"/>
        <end position="143"/>
    </location>
</feature>
<dbReference type="SUPFAM" id="SSF103473">
    <property type="entry name" value="MFS general substrate transporter"/>
    <property type="match status" value="1"/>
</dbReference>
<evidence type="ECO:0000256" key="3">
    <source>
        <dbReference type="SAM" id="Phobius"/>
    </source>
</evidence>
<feature type="transmembrane region" description="Helical" evidence="3">
    <location>
        <begin position="53"/>
        <end position="76"/>
    </location>
</feature>
<protein>
    <submittedName>
        <fullName evidence="5">Transporter MCH2-like protein</fullName>
    </submittedName>
</protein>
<dbReference type="Gene3D" id="1.20.1250.20">
    <property type="entry name" value="MFS general substrate transporter like domains"/>
    <property type="match status" value="2"/>
</dbReference>
<dbReference type="InterPro" id="IPR020846">
    <property type="entry name" value="MFS_dom"/>
</dbReference>
<evidence type="ECO:0000256" key="2">
    <source>
        <dbReference type="ARBA" id="ARBA00006727"/>
    </source>
</evidence>
<feature type="transmembrane region" description="Helical" evidence="3">
    <location>
        <begin position="378"/>
        <end position="398"/>
    </location>
</feature>
<feature type="transmembrane region" description="Helical" evidence="3">
    <location>
        <begin position="315"/>
        <end position="336"/>
    </location>
</feature>
<evidence type="ECO:0000259" key="4">
    <source>
        <dbReference type="PROSITE" id="PS50850"/>
    </source>
</evidence>
<gene>
    <name evidence="5" type="ORF">PT974_02958</name>
</gene>
<keyword evidence="3" id="KW-1133">Transmembrane helix</keyword>
<dbReference type="PANTHER" id="PTHR11360:SF305">
    <property type="entry name" value="MAJOR FACILITATOR SUPERFAMILY (MFS) PROFILE DOMAIN-CONTAINING PROTEIN"/>
    <property type="match status" value="1"/>
</dbReference>
<feature type="transmembrane region" description="Helical" evidence="3">
    <location>
        <begin position="149"/>
        <end position="169"/>
    </location>
</feature>
<evidence type="ECO:0000256" key="1">
    <source>
        <dbReference type="ARBA" id="ARBA00004141"/>
    </source>
</evidence>
<dbReference type="InterPro" id="IPR011701">
    <property type="entry name" value="MFS"/>
</dbReference>
<keyword evidence="6" id="KW-1185">Reference proteome</keyword>
<feature type="transmembrane region" description="Helical" evidence="3">
    <location>
        <begin position="418"/>
        <end position="438"/>
    </location>
</feature>